<keyword evidence="5" id="KW-1185">Reference proteome</keyword>
<proteinExistence type="predicted"/>
<dbReference type="SUPFAM" id="SSF53335">
    <property type="entry name" value="S-adenosyl-L-methionine-dependent methyltransferases"/>
    <property type="match status" value="1"/>
</dbReference>
<dbReference type="eggNOG" id="COG2813">
    <property type="taxonomic scope" value="Bacteria"/>
</dbReference>
<dbReference type="STRING" id="471852.Tcur_2376"/>
<dbReference type="HOGENOM" id="CLU_018398_7_0_11"/>
<dbReference type="OrthoDB" id="9764961at2"/>
<evidence type="ECO:0000259" key="3">
    <source>
        <dbReference type="Pfam" id="PF05175"/>
    </source>
</evidence>
<evidence type="ECO:0000313" key="5">
    <source>
        <dbReference type="Proteomes" id="UP000001918"/>
    </source>
</evidence>
<dbReference type="InterPro" id="IPR029063">
    <property type="entry name" value="SAM-dependent_MTases_sf"/>
</dbReference>
<dbReference type="InterPro" id="IPR007848">
    <property type="entry name" value="Small_mtfrase_dom"/>
</dbReference>
<evidence type="ECO:0000256" key="2">
    <source>
        <dbReference type="ARBA" id="ARBA00022679"/>
    </source>
</evidence>
<protein>
    <submittedName>
        <fullName evidence="4">Methyltransferase small</fullName>
    </submittedName>
</protein>
<dbReference type="AlphaFoldDB" id="D1A2Z3"/>
<dbReference type="Proteomes" id="UP000001918">
    <property type="component" value="Chromosome"/>
</dbReference>
<name>D1A2Z3_THECD</name>
<reference evidence="4 5" key="1">
    <citation type="journal article" date="2011" name="Stand. Genomic Sci.">
        <title>Complete genome sequence of Thermomonospora curvata type strain (B9).</title>
        <authorList>
            <person name="Chertkov O."/>
            <person name="Sikorski J."/>
            <person name="Nolan M."/>
            <person name="Lapidus A."/>
            <person name="Lucas S."/>
            <person name="Del Rio T.G."/>
            <person name="Tice H."/>
            <person name="Cheng J.F."/>
            <person name="Goodwin L."/>
            <person name="Pitluck S."/>
            <person name="Liolios K."/>
            <person name="Ivanova N."/>
            <person name="Mavromatis K."/>
            <person name="Mikhailova N."/>
            <person name="Ovchinnikova G."/>
            <person name="Pati A."/>
            <person name="Chen A."/>
            <person name="Palaniappan K."/>
            <person name="Djao O.D."/>
            <person name="Land M."/>
            <person name="Hauser L."/>
            <person name="Chang Y.J."/>
            <person name="Jeffries C.D."/>
            <person name="Brettin T."/>
            <person name="Han C."/>
            <person name="Detter J.C."/>
            <person name="Rohde M."/>
            <person name="Goker M."/>
            <person name="Woyke T."/>
            <person name="Bristow J."/>
            <person name="Eisen J.A."/>
            <person name="Markowitz V."/>
            <person name="Hugenholtz P."/>
            <person name="Klenk H.P."/>
            <person name="Kyrpides N.C."/>
        </authorList>
    </citation>
    <scope>NUCLEOTIDE SEQUENCE [LARGE SCALE GENOMIC DNA]</scope>
    <source>
        <strain evidence="5">ATCC 19995 / DSM 43183 / JCM 3096 / KCTC 9072 / NBRC 15933 / NCIMB 10081 / Henssen B9</strain>
    </source>
</reference>
<dbReference type="GO" id="GO:0008757">
    <property type="term" value="F:S-adenosylmethionine-dependent methyltransferase activity"/>
    <property type="evidence" value="ECO:0007669"/>
    <property type="project" value="InterPro"/>
</dbReference>
<dbReference type="CDD" id="cd02440">
    <property type="entry name" value="AdoMet_MTases"/>
    <property type="match status" value="1"/>
</dbReference>
<dbReference type="GO" id="GO:0032259">
    <property type="term" value="P:methylation"/>
    <property type="evidence" value="ECO:0007669"/>
    <property type="project" value="UniProtKB-KW"/>
</dbReference>
<dbReference type="PANTHER" id="PTHR47816">
    <property type="entry name" value="RIBOSOMAL RNA SMALL SUBUNIT METHYLTRANSFERASE C"/>
    <property type="match status" value="1"/>
</dbReference>
<dbReference type="KEGG" id="tcu:Tcur_2376"/>
<keyword evidence="2 4" id="KW-0808">Transferase</keyword>
<dbReference type="EMBL" id="CP001738">
    <property type="protein sequence ID" value="ACY97941.1"/>
    <property type="molecule type" value="Genomic_DNA"/>
</dbReference>
<feature type="domain" description="Methyltransferase small" evidence="3">
    <location>
        <begin position="45"/>
        <end position="210"/>
    </location>
</feature>
<gene>
    <name evidence="4" type="ordered locus">Tcur_2376</name>
</gene>
<organism evidence="4 5">
    <name type="scientific">Thermomonospora curvata (strain ATCC 19995 / DSM 43183 / JCM 3096 / KCTC 9072 / NBRC 15933 / NCIMB 10081 / Henssen B9)</name>
    <dbReference type="NCBI Taxonomy" id="471852"/>
    <lineage>
        <taxon>Bacteria</taxon>
        <taxon>Bacillati</taxon>
        <taxon>Actinomycetota</taxon>
        <taxon>Actinomycetes</taxon>
        <taxon>Streptosporangiales</taxon>
        <taxon>Thermomonosporaceae</taxon>
        <taxon>Thermomonospora</taxon>
    </lineage>
</organism>
<evidence type="ECO:0000256" key="1">
    <source>
        <dbReference type="ARBA" id="ARBA00022603"/>
    </source>
</evidence>
<evidence type="ECO:0000313" key="4">
    <source>
        <dbReference type="EMBL" id="ACY97941.1"/>
    </source>
</evidence>
<accession>D1A2Z3</accession>
<dbReference type="InterPro" id="IPR046977">
    <property type="entry name" value="RsmC/RlmG"/>
</dbReference>
<keyword evidence="1 4" id="KW-0489">Methyltransferase</keyword>
<dbReference type="Pfam" id="PF05175">
    <property type="entry name" value="MTS"/>
    <property type="match status" value="1"/>
</dbReference>
<dbReference type="Gene3D" id="3.40.50.150">
    <property type="entry name" value="Vaccinia Virus protein VP39"/>
    <property type="match status" value="1"/>
</dbReference>
<dbReference type="PANTHER" id="PTHR47816:SF4">
    <property type="entry name" value="RIBOSOMAL RNA SMALL SUBUNIT METHYLTRANSFERASE C"/>
    <property type="match status" value="1"/>
</dbReference>
<sequence>MIDGGASRAGTLIASPPVGEHYFTERPEAAGRRRTVHLVLPDVHLRLTTDRGVFSPDRIDPGTRILLETVPAPPAEGDLLDVGCGYGPIALAMALRSPRARVYGVDVNERALQLARLNARTAGIGNASFHRPEQIDPAMRFAALWSNPPIRIGKAALHELLTTWLARLLPGATAYLVVHKHLGSDSLHRWLQQQGWPTERIASRSAYRVLAVTAHPDAPAAPSRQERP</sequence>